<keyword evidence="2" id="KW-1185">Reference proteome</keyword>
<dbReference type="AlphaFoldDB" id="A0A166HAA8"/>
<dbReference type="EMBL" id="LIIN01000120">
    <property type="protein sequence ID" value="KZX20236.1"/>
    <property type="molecule type" value="Genomic_DNA"/>
</dbReference>
<reference evidence="1 2" key="1">
    <citation type="submission" date="2015-08" db="EMBL/GenBank/DDBJ databases">
        <title>Draft Genome Sequence of Rathayibacter sp. Strain VKM Ac-2596 Isolated from Leaf Gall Induced by Plant-Parasitic Nematodes.</title>
        <authorList>
            <person name="Vasilenko O.V."/>
            <person name="Starodumova I.P."/>
            <person name="Tarlachkov S.V."/>
            <person name="Dorofeeva L.V."/>
            <person name="Evtushenko L.I."/>
        </authorList>
    </citation>
    <scope>NUCLEOTIDE SEQUENCE [LARGE SCALE GENOMIC DNA]</scope>
    <source>
        <strain evidence="1 2">VKM Ac-2596</strain>
    </source>
</reference>
<comment type="caution">
    <text evidence="1">The sequence shown here is derived from an EMBL/GenBank/DDBJ whole genome shotgun (WGS) entry which is preliminary data.</text>
</comment>
<dbReference type="Proteomes" id="UP000076717">
    <property type="component" value="Unassembled WGS sequence"/>
</dbReference>
<evidence type="ECO:0000313" key="1">
    <source>
        <dbReference type="EMBL" id="KZX20236.1"/>
    </source>
</evidence>
<organism evidence="1 2">
    <name type="scientific">Rathayibacter tanaceti</name>
    <dbReference type="NCBI Taxonomy" id="1671680"/>
    <lineage>
        <taxon>Bacteria</taxon>
        <taxon>Bacillati</taxon>
        <taxon>Actinomycetota</taxon>
        <taxon>Actinomycetes</taxon>
        <taxon>Micrococcales</taxon>
        <taxon>Microbacteriaceae</taxon>
        <taxon>Rathayibacter</taxon>
    </lineage>
</organism>
<evidence type="ECO:0000313" key="2">
    <source>
        <dbReference type="Proteomes" id="UP000076717"/>
    </source>
</evidence>
<dbReference type="PATRIC" id="fig|1671680.3.peg.2861"/>
<protein>
    <submittedName>
        <fullName evidence="1">Uncharacterized protein</fullName>
    </submittedName>
</protein>
<proteinExistence type="predicted"/>
<sequence>MQAGAGVVGSVQTALRVGTEVAVRTTRDQEGRHGTERRLAGAVLAAAVLEPVAPPVRGGTAQLGPHFCVDLGRERSPDVLLDERARLLLVERTVGDPREHLLAPLLCHGLWRERRAGQQDDAGQAEQS</sequence>
<accession>A0A166HAA8</accession>
<gene>
    <name evidence="1" type="ORF">ACH61_02665</name>
</gene>
<name>A0A166HAA8_9MICO</name>